<sequence>MQLSIHSPVEPIENELFRQKQIEIFIKRDDLIHPFISGNKWRKLKYTLADARSLDKTHLVSFGGAFSNHLLAFASAGAKFGFKTTGIIRGDEPRELNHQLFLCKQFGMNFVFVARDAYRNKELLFEEYFKNDRNAYFVNEGGSGPLALPGCAELLDELHETYDHIFLACGTGSTLAGIAQGAIQRNLKTQINGIPVLKGAHFLENDIKALIGDQVPFTLHFDYHQGGYAKTNPEYLEWLSNFNRTGLLLDHVYTGKMMKAVFDLAENDYFQPNSKILTIHTGGLIGLLGLNK</sequence>
<dbReference type="GO" id="GO:0019148">
    <property type="term" value="F:D-cysteine desulfhydrase activity"/>
    <property type="evidence" value="ECO:0007669"/>
    <property type="project" value="TreeGrafter"/>
</dbReference>
<feature type="active site" description="Nucleophile" evidence="4">
    <location>
        <position position="67"/>
    </location>
</feature>
<accession>H8KRF4</accession>
<dbReference type="STRING" id="929556.Solca_2438"/>
<dbReference type="InterPro" id="IPR001926">
    <property type="entry name" value="TrpB-like_PALP"/>
</dbReference>
<dbReference type="HOGENOM" id="CLU_048897_0_0_10"/>
<comment type="cofactor">
    <cofactor evidence="1">
        <name>pyridoxal 5'-phosphate</name>
        <dbReference type="ChEBI" id="CHEBI:597326"/>
    </cofactor>
</comment>
<keyword evidence="3 5" id="KW-0663">Pyridoxal phosphate</keyword>
<feature type="modified residue" description="N6-(pyridoxal phosphate)lysine" evidence="5">
    <location>
        <position position="40"/>
    </location>
</feature>
<dbReference type="InterPro" id="IPR027278">
    <property type="entry name" value="ACCD_DCysDesulf"/>
</dbReference>
<gene>
    <name evidence="7" type="ordered locus">Solca_2438</name>
</gene>
<evidence type="ECO:0000256" key="4">
    <source>
        <dbReference type="PIRSR" id="PIRSR006278-1"/>
    </source>
</evidence>
<keyword evidence="8" id="KW-1185">Reference proteome</keyword>
<dbReference type="PANTHER" id="PTHR43780:SF2">
    <property type="entry name" value="1-AMINOCYCLOPROPANE-1-CARBOXYLATE DEAMINASE-RELATED"/>
    <property type="match status" value="1"/>
</dbReference>
<dbReference type="KEGG" id="scn:Solca_2438"/>
<reference evidence="7" key="1">
    <citation type="submission" date="2012-02" db="EMBL/GenBank/DDBJ databases">
        <title>The complete genome of Solitalea canadensis DSM 3403.</title>
        <authorList>
            <consortium name="US DOE Joint Genome Institute (JGI-PGF)"/>
            <person name="Lucas S."/>
            <person name="Copeland A."/>
            <person name="Lapidus A."/>
            <person name="Glavina del Rio T."/>
            <person name="Dalin E."/>
            <person name="Tice H."/>
            <person name="Bruce D."/>
            <person name="Goodwin L."/>
            <person name="Pitluck S."/>
            <person name="Peters L."/>
            <person name="Ovchinnikova G."/>
            <person name="Lu M."/>
            <person name="Kyrpides N."/>
            <person name="Mavromatis K."/>
            <person name="Ivanova N."/>
            <person name="Brettin T."/>
            <person name="Detter J.C."/>
            <person name="Han C."/>
            <person name="Larimer F."/>
            <person name="Land M."/>
            <person name="Hauser L."/>
            <person name="Markowitz V."/>
            <person name="Cheng J.-F."/>
            <person name="Hugenholtz P."/>
            <person name="Woyke T."/>
            <person name="Wu D."/>
            <person name="Spring S."/>
            <person name="Schroeder M."/>
            <person name="Kopitz M."/>
            <person name="Brambilla E."/>
            <person name="Klenk H.-P."/>
            <person name="Eisen J.A."/>
        </authorList>
    </citation>
    <scope>NUCLEOTIDE SEQUENCE</scope>
    <source>
        <strain evidence="7">DSM 3403</strain>
    </source>
</reference>
<feature type="domain" description="Tryptophan synthase beta chain-like PALP" evidence="6">
    <location>
        <begin position="15"/>
        <end position="282"/>
    </location>
</feature>
<comment type="similarity">
    <text evidence="2">Belongs to the ACC deaminase/D-cysteine desulfhydrase family.</text>
</comment>
<evidence type="ECO:0000313" key="8">
    <source>
        <dbReference type="Proteomes" id="UP000007590"/>
    </source>
</evidence>
<organism evidence="7 8">
    <name type="scientific">Solitalea canadensis (strain ATCC 29591 / DSM 3403 / JCM 21819 / LMG 8368 / NBRC 15130 / NCIMB 12057 / USAM 9D)</name>
    <name type="common">Flexibacter canadensis</name>
    <dbReference type="NCBI Taxonomy" id="929556"/>
    <lineage>
        <taxon>Bacteria</taxon>
        <taxon>Pseudomonadati</taxon>
        <taxon>Bacteroidota</taxon>
        <taxon>Sphingobacteriia</taxon>
        <taxon>Sphingobacteriales</taxon>
        <taxon>Sphingobacteriaceae</taxon>
        <taxon>Solitalea</taxon>
    </lineage>
</organism>
<protein>
    <submittedName>
        <fullName evidence="7">1-aminocyclopropane-1-carboxylate deaminase</fullName>
    </submittedName>
</protein>
<evidence type="ECO:0000256" key="2">
    <source>
        <dbReference type="ARBA" id="ARBA00008639"/>
    </source>
</evidence>
<evidence type="ECO:0000256" key="5">
    <source>
        <dbReference type="PIRSR" id="PIRSR006278-2"/>
    </source>
</evidence>
<name>H8KRF4_SOLCM</name>
<evidence type="ECO:0000313" key="7">
    <source>
        <dbReference type="EMBL" id="AFD07479.1"/>
    </source>
</evidence>
<evidence type="ECO:0000256" key="1">
    <source>
        <dbReference type="ARBA" id="ARBA00001933"/>
    </source>
</evidence>
<dbReference type="SUPFAM" id="SSF53686">
    <property type="entry name" value="Tryptophan synthase beta subunit-like PLP-dependent enzymes"/>
    <property type="match status" value="1"/>
</dbReference>
<dbReference type="EMBL" id="CP003349">
    <property type="protein sequence ID" value="AFD07479.1"/>
    <property type="molecule type" value="Genomic_DNA"/>
</dbReference>
<dbReference type="InterPro" id="IPR036052">
    <property type="entry name" value="TrpB-like_PALP_sf"/>
</dbReference>
<dbReference type="Pfam" id="PF00291">
    <property type="entry name" value="PALP"/>
    <property type="match status" value="1"/>
</dbReference>
<evidence type="ECO:0000259" key="6">
    <source>
        <dbReference type="Pfam" id="PF00291"/>
    </source>
</evidence>
<evidence type="ECO:0000256" key="3">
    <source>
        <dbReference type="ARBA" id="ARBA00022898"/>
    </source>
</evidence>
<dbReference type="PIRSF" id="PIRSF006278">
    <property type="entry name" value="ACCD_DCysDesulf"/>
    <property type="match status" value="1"/>
</dbReference>
<proteinExistence type="inferred from homology"/>
<dbReference type="Gene3D" id="3.40.50.1100">
    <property type="match status" value="2"/>
</dbReference>
<dbReference type="Proteomes" id="UP000007590">
    <property type="component" value="Chromosome"/>
</dbReference>
<dbReference type="RefSeq" id="WP_014680706.1">
    <property type="nucleotide sequence ID" value="NC_017770.1"/>
</dbReference>
<dbReference type="PANTHER" id="PTHR43780">
    <property type="entry name" value="1-AMINOCYCLOPROPANE-1-CARBOXYLATE DEAMINASE-RELATED"/>
    <property type="match status" value="1"/>
</dbReference>
<dbReference type="eggNOG" id="COG2515">
    <property type="taxonomic scope" value="Bacteria"/>
</dbReference>
<dbReference type="AlphaFoldDB" id="H8KRF4"/>